<dbReference type="RefSeq" id="WP_088990514.1">
    <property type="nucleotide sequence ID" value="NZ_LT607409.1"/>
</dbReference>
<dbReference type="GO" id="GO:1901137">
    <property type="term" value="P:carbohydrate derivative biosynthetic process"/>
    <property type="evidence" value="ECO:0007669"/>
    <property type="project" value="UniProtKB-ARBA"/>
</dbReference>
<evidence type="ECO:0000313" key="7">
    <source>
        <dbReference type="Proteomes" id="UP000198224"/>
    </source>
</evidence>
<dbReference type="EMBL" id="LT607409">
    <property type="protein sequence ID" value="SCF25993.1"/>
    <property type="molecule type" value="Genomic_DNA"/>
</dbReference>
<organism evidence="6 7">
    <name type="scientific">Micromonospora chokoriensis</name>
    <dbReference type="NCBI Taxonomy" id="356851"/>
    <lineage>
        <taxon>Bacteria</taxon>
        <taxon>Bacillati</taxon>
        <taxon>Actinomycetota</taxon>
        <taxon>Actinomycetes</taxon>
        <taxon>Micromonosporales</taxon>
        <taxon>Micromonosporaceae</taxon>
        <taxon>Micromonospora</taxon>
    </lineage>
</organism>
<dbReference type="GO" id="GO:0016758">
    <property type="term" value="F:hexosyltransferase activity"/>
    <property type="evidence" value="ECO:0007669"/>
    <property type="project" value="TreeGrafter"/>
</dbReference>
<evidence type="ECO:0000313" key="6">
    <source>
        <dbReference type="EMBL" id="SCF25993.1"/>
    </source>
</evidence>
<accession>A0A1C4YZ34</accession>
<feature type="domain" description="Glycosyl transferase family 1" evidence="4">
    <location>
        <begin position="209"/>
        <end position="377"/>
    </location>
</feature>
<keyword evidence="1" id="KW-0328">Glycosyltransferase</keyword>
<dbReference type="Proteomes" id="UP000198224">
    <property type="component" value="Chromosome I"/>
</dbReference>
<dbReference type="CDD" id="cd03794">
    <property type="entry name" value="GT4_WbuB-like"/>
    <property type="match status" value="1"/>
</dbReference>
<sequence>MKIVYLHQYFRTPAMSGGTRSYEFARRLVRNGHDVQVVTSDTEPAPGTRQTWRTTVEAGAVVHWAAVPYRNAMSIRDRLSAFGQFARLAATRAASLEQDVVFATSTPLTIAIPAVYSARRRRVPMVLEVRDLWPEVPIALGALRSPLTRRAATALEGWAYRNAAHIVALSPGMAAGVRARHPEAAVTVVPNACDRELFADADSSGQALRARTPWLGDRPLVLYAGTLGFVNDVGYLVRMAATLRRTHPDVRVAIVGQGAETARVRALAASSDVLGRTLFLFDQMPKAEVAAFFGACDLAVSTVRDEPALHANSANKVFDGWAAGRPVAVNHEGWIADILRRSGAGLVLPAADPVAAAGLVGAFVTDPTRTAAARTAARVLAATEFDRDLLFDSFEAALRGAVAPQRTPGSPIGRTSQSVTN</sequence>
<protein>
    <submittedName>
        <fullName evidence="6">Glycosyltransferase involved in cell wall bisynthesis</fullName>
    </submittedName>
</protein>
<dbReference type="InterPro" id="IPR001296">
    <property type="entry name" value="Glyco_trans_1"/>
</dbReference>
<evidence type="ECO:0000256" key="2">
    <source>
        <dbReference type="ARBA" id="ARBA00022679"/>
    </source>
</evidence>
<reference evidence="7" key="1">
    <citation type="submission" date="2016-06" db="EMBL/GenBank/DDBJ databases">
        <authorList>
            <person name="Varghese N."/>
            <person name="Submissions Spin"/>
        </authorList>
    </citation>
    <scope>NUCLEOTIDE SEQUENCE [LARGE SCALE GENOMIC DNA]</scope>
    <source>
        <strain evidence="7">DSM 45160</strain>
    </source>
</reference>
<feature type="domain" description="Glycosyltransferase subfamily 4-like N-terminal" evidence="5">
    <location>
        <begin position="18"/>
        <end position="191"/>
    </location>
</feature>
<evidence type="ECO:0000259" key="4">
    <source>
        <dbReference type="Pfam" id="PF00534"/>
    </source>
</evidence>
<dbReference type="Gene3D" id="3.40.50.2000">
    <property type="entry name" value="Glycogen Phosphorylase B"/>
    <property type="match status" value="2"/>
</dbReference>
<feature type="region of interest" description="Disordered" evidence="3">
    <location>
        <begin position="402"/>
        <end position="421"/>
    </location>
</feature>
<dbReference type="AlphaFoldDB" id="A0A1C4YZ34"/>
<dbReference type="PANTHER" id="PTHR45947:SF3">
    <property type="entry name" value="SULFOQUINOVOSYL TRANSFERASE SQD2"/>
    <property type="match status" value="1"/>
</dbReference>
<keyword evidence="7" id="KW-1185">Reference proteome</keyword>
<dbReference type="Pfam" id="PF00534">
    <property type="entry name" value="Glycos_transf_1"/>
    <property type="match status" value="1"/>
</dbReference>
<evidence type="ECO:0000259" key="5">
    <source>
        <dbReference type="Pfam" id="PF13579"/>
    </source>
</evidence>
<dbReference type="PANTHER" id="PTHR45947">
    <property type="entry name" value="SULFOQUINOVOSYL TRANSFERASE SQD2"/>
    <property type="match status" value="1"/>
</dbReference>
<evidence type="ECO:0000256" key="3">
    <source>
        <dbReference type="SAM" id="MobiDB-lite"/>
    </source>
</evidence>
<evidence type="ECO:0000256" key="1">
    <source>
        <dbReference type="ARBA" id="ARBA00022676"/>
    </source>
</evidence>
<keyword evidence="2 6" id="KW-0808">Transferase</keyword>
<dbReference type="InterPro" id="IPR050194">
    <property type="entry name" value="Glycosyltransferase_grp1"/>
</dbReference>
<dbReference type="Pfam" id="PF13579">
    <property type="entry name" value="Glyco_trans_4_4"/>
    <property type="match status" value="1"/>
</dbReference>
<name>A0A1C4YZ34_9ACTN</name>
<gene>
    <name evidence="6" type="ORF">GA0070612_5497</name>
</gene>
<dbReference type="InterPro" id="IPR028098">
    <property type="entry name" value="Glyco_trans_4-like_N"/>
</dbReference>
<proteinExistence type="predicted"/>
<dbReference type="SUPFAM" id="SSF53756">
    <property type="entry name" value="UDP-Glycosyltransferase/glycogen phosphorylase"/>
    <property type="match status" value="1"/>
</dbReference>